<sequence length="469" mass="52479">MDESYDSEEVDMDETRIDDSETDSDDDEEYDIPQVVHVEVRLVDRSAVTKSIIESNVIPVLREAYQWVPSATVVPEKHWGDFAILARNVDQIYIAEFDGDVETSAAEFVIHTYRASSRAVAHITGGLDEDDSDTRPSAATICELPSQAHEGLWDSLVYPDDIKQKLLTYIHSSSLFAENEVDFNVVSWNRLILLYGPPGTGKTSLCRALAQKLSIRMSEQYPRGRLVEINSHSLFSKWFSESGKLVQKLFDDVTDLATDEGCLVVVMIDEVESLTAARAGAMTGNEPSDALRVVNALLTQLDKLKSRKNVLVMTTSNLAGSIDSAFVDRADIKQYVGLPPAPAIYWILSSCLQTLAEATLAPGAQYLLKWSDLGTRNLPPAQKKREERARQASYRLRDIADRCYELELSGRFLRKVPLMAHARYLSALPSDRVRLGHWMDALSKAVEDERMARELVNQAEGKRHVKPTT</sequence>
<keyword evidence="3 5" id="KW-0067">ATP-binding</keyword>
<feature type="compositionally biased region" description="Acidic residues" evidence="6">
    <location>
        <begin position="20"/>
        <end position="31"/>
    </location>
</feature>
<dbReference type="InterPro" id="IPR003960">
    <property type="entry name" value="ATPase_AAA_CS"/>
</dbReference>
<dbReference type="InterPro" id="IPR001270">
    <property type="entry name" value="ClpA/B"/>
</dbReference>
<dbReference type="PANTHER" id="PTHR45991:SF1">
    <property type="entry name" value="PACHYTENE CHECKPOINT PROTEIN 2 HOMOLOG"/>
    <property type="match status" value="1"/>
</dbReference>
<dbReference type="Pfam" id="PF23563">
    <property type="entry name" value="TRIP13_N"/>
    <property type="match status" value="1"/>
</dbReference>
<dbReference type="Pfam" id="PF23242">
    <property type="entry name" value="AAA_lid_TRIP13_C"/>
    <property type="match status" value="1"/>
</dbReference>
<evidence type="ECO:0000259" key="7">
    <source>
        <dbReference type="SMART" id="SM00382"/>
    </source>
</evidence>
<proteinExistence type="inferred from homology"/>
<protein>
    <recommendedName>
        <fullName evidence="7">AAA+ ATPase domain-containing protein</fullName>
    </recommendedName>
</protein>
<evidence type="ECO:0000256" key="1">
    <source>
        <dbReference type="ARBA" id="ARBA00007271"/>
    </source>
</evidence>
<evidence type="ECO:0000256" key="3">
    <source>
        <dbReference type="ARBA" id="ARBA00022840"/>
    </source>
</evidence>
<dbReference type="RefSeq" id="XP_069213196.1">
    <property type="nucleotide sequence ID" value="XM_069349652.1"/>
</dbReference>
<dbReference type="InterPro" id="IPR044539">
    <property type="entry name" value="Pch2-like"/>
</dbReference>
<dbReference type="InterPro" id="IPR058249">
    <property type="entry name" value="Pch2_C"/>
</dbReference>
<dbReference type="InterPro" id="IPR027417">
    <property type="entry name" value="P-loop_NTPase"/>
</dbReference>
<comment type="similarity">
    <text evidence="1">Belongs to the AAA ATPase family. PCH2 subfamily.</text>
</comment>
<feature type="compositionally biased region" description="Acidic residues" evidence="6">
    <location>
        <begin position="1"/>
        <end position="12"/>
    </location>
</feature>
<dbReference type="Proteomes" id="UP001565368">
    <property type="component" value="Unassembled WGS sequence"/>
</dbReference>
<gene>
    <name evidence="8" type="ORF">Q8F55_001007</name>
</gene>
<reference evidence="8 9" key="1">
    <citation type="submission" date="2023-08" db="EMBL/GenBank/DDBJ databases">
        <title>Annotated Genome Sequence of Vanrija albida AlHP1.</title>
        <authorList>
            <person name="Herzog R."/>
        </authorList>
    </citation>
    <scope>NUCLEOTIDE SEQUENCE [LARGE SCALE GENOMIC DNA]</scope>
    <source>
        <strain evidence="8 9">AlHP1</strain>
    </source>
</reference>
<dbReference type="PRINTS" id="PR00300">
    <property type="entry name" value="CLPPROTEASEA"/>
</dbReference>
<dbReference type="PANTHER" id="PTHR45991">
    <property type="entry name" value="PACHYTENE CHECKPOINT PROTEIN 2"/>
    <property type="match status" value="1"/>
</dbReference>
<evidence type="ECO:0000256" key="6">
    <source>
        <dbReference type="SAM" id="MobiDB-lite"/>
    </source>
</evidence>
<organism evidence="8 9">
    <name type="scientific">Vanrija albida</name>
    <dbReference type="NCBI Taxonomy" id="181172"/>
    <lineage>
        <taxon>Eukaryota</taxon>
        <taxon>Fungi</taxon>
        <taxon>Dikarya</taxon>
        <taxon>Basidiomycota</taxon>
        <taxon>Agaricomycotina</taxon>
        <taxon>Tremellomycetes</taxon>
        <taxon>Trichosporonales</taxon>
        <taxon>Trichosporonaceae</taxon>
        <taxon>Vanrija</taxon>
    </lineage>
</organism>
<evidence type="ECO:0000256" key="2">
    <source>
        <dbReference type="ARBA" id="ARBA00022741"/>
    </source>
</evidence>
<dbReference type="Pfam" id="PF00004">
    <property type="entry name" value="AAA"/>
    <property type="match status" value="1"/>
</dbReference>
<evidence type="ECO:0000256" key="5">
    <source>
        <dbReference type="RuleBase" id="RU003651"/>
    </source>
</evidence>
<keyword evidence="4" id="KW-0469">Meiosis</keyword>
<dbReference type="InterPro" id="IPR003593">
    <property type="entry name" value="AAA+_ATPase"/>
</dbReference>
<evidence type="ECO:0000256" key="4">
    <source>
        <dbReference type="ARBA" id="ARBA00023254"/>
    </source>
</evidence>
<keyword evidence="2 5" id="KW-0547">Nucleotide-binding</keyword>
<dbReference type="InterPro" id="IPR003959">
    <property type="entry name" value="ATPase_AAA_core"/>
</dbReference>
<name>A0ABR3QFD2_9TREE</name>
<dbReference type="SUPFAM" id="SSF52540">
    <property type="entry name" value="P-loop containing nucleoside triphosphate hydrolases"/>
    <property type="match status" value="1"/>
</dbReference>
<dbReference type="Gene3D" id="3.40.50.300">
    <property type="entry name" value="P-loop containing nucleotide triphosphate hydrolases"/>
    <property type="match status" value="1"/>
</dbReference>
<dbReference type="SMART" id="SM00382">
    <property type="entry name" value="AAA"/>
    <property type="match status" value="1"/>
</dbReference>
<evidence type="ECO:0000313" key="8">
    <source>
        <dbReference type="EMBL" id="KAL1413252.1"/>
    </source>
</evidence>
<keyword evidence="9" id="KW-1185">Reference proteome</keyword>
<accession>A0ABR3QFD2</accession>
<comment type="caution">
    <text evidence="8">The sequence shown here is derived from an EMBL/GenBank/DDBJ whole genome shotgun (WGS) entry which is preliminary data.</text>
</comment>
<dbReference type="EMBL" id="JBBXJM010000001">
    <property type="protein sequence ID" value="KAL1413252.1"/>
    <property type="molecule type" value="Genomic_DNA"/>
</dbReference>
<feature type="domain" description="AAA+ ATPase" evidence="7">
    <location>
        <begin position="188"/>
        <end position="340"/>
    </location>
</feature>
<dbReference type="PROSITE" id="PS00674">
    <property type="entry name" value="AAA"/>
    <property type="match status" value="1"/>
</dbReference>
<feature type="region of interest" description="Disordered" evidence="6">
    <location>
        <begin position="1"/>
        <end position="31"/>
    </location>
</feature>
<dbReference type="GeneID" id="95982050"/>
<evidence type="ECO:0000313" key="9">
    <source>
        <dbReference type="Proteomes" id="UP001565368"/>
    </source>
</evidence>